<accession>A0A9X0CL51</accession>
<organism evidence="2 3">
    <name type="scientific">Desmophyllum pertusum</name>
    <dbReference type="NCBI Taxonomy" id="174260"/>
    <lineage>
        <taxon>Eukaryota</taxon>
        <taxon>Metazoa</taxon>
        <taxon>Cnidaria</taxon>
        <taxon>Anthozoa</taxon>
        <taxon>Hexacorallia</taxon>
        <taxon>Scleractinia</taxon>
        <taxon>Caryophylliina</taxon>
        <taxon>Caryophylliidae</taxon>
        <taxon>Desmophyllum</taxon>
    </lineage>
</organism>
<dbReference type="InterPro" id="IPR002075">
    <property type="entry name" value="NTF2_dom"/>
</dbReference>
<keyword evidence="3" id="KW-1185">Reference proteome</keyword>
<protein>
    <submittedName>
        <fullName evidence="2">NTF2- export protein 2</fullName>
    </submittedName>
</protein>
<sequence>MAAKGGDLRNAIEQATQAGEEFSNVYYETCDKRRHLMSKLYSANTTIVWNGNLVKGGSEKVTEFFKQPPCHRNTHCIHWIASQCQIKQFLDKLQSWLWLKERSSQRTQGRKLFFSKLSVDC</sequence>
<dbReference type="OrthoDB" id="25408at2759"/>
<name>A0A9X0CL51_9CNID</name>
<dbReference type="SUPFAM" id="SSF54427">
    <property type="entry name" value="NTF2-like"/>
    <property type="match status" value="1"/>
</dbReference>
<dbReference type="Pfam" id="PF02136">
    <property type="entry name" value="NTF2"/>
    <property type="match status" value="1"/>
</dbReference>
<dbReference type="InterPro" id="IPR032710">
    <property type="entry name" value="NTF2-like_dom_sf"/>
</dbReference>
<feature type="domain" description="Nuclear transport factor 2" evidence="1">
    <location>
        <begin position="19"/>
        <end position="87"/>
    </location>
</feature>
<dbReference type="AlphaFoldDB" id="A0A9X0CL51"/>
<dbReference type="Proteomes" id="UP001163046">
    <property type="component" value="Unassembled WGS sequence"/>
</dbReference>
<gene>
    <name evidence="2" type="primary">NXT2</name>
    <name evidence="2" type="ORF">OS493_025948</name>
</gene>
<proteinExistence type="predicted"/>
<comment type="caution">
    <text evidence="2">The sequence shown here is derived from an EMBL/GenBank/DDBJ whole genome shotgun (WGS) entry which is preliminary data.</text>
</comment>
<dbReference type="Gene3D" id="3.10.450.50">
    <property type="match status" value="1"/>
</dbReference>
<evidence type="ECO:0000313" key="3">
    <source>
        <dbReference type="Proteomes" id="UP001163046"/>
    </source>
</evidence>
<reference evidence="2" key="1">
    <citation type="submission" date="2023-01" db="EMBL/GenBank/DDBJ databases">
        <title>Genome assembly of the deep-sea coral Lophelia pertusa.</title>
        <authorList>
            <person name="Herrera S."/>
            <person name="Cordes E."/>
        </authorList>
    </citation>
    <scope>NUCLEOTIDE SEQUENCE</scope>
    <source>
        <strain evidence="2">USNM1676648</strain>
        <tissue evidence="2">Polyp</tissue>
    </source>
</reference>
<evidence type="ECO:0000259" key="1">
    <source>
        <dbReference type="Pfam" id="PF02136"/>
    </source>
</evidence>
<evidence type="ECO:0000313" key="2">
    <source>
        <dbReference type="EMBL" id="KAJ7356197.1"/>
    </source>
</evidence>
<dbReference type="EMBL" id="MU827323">
    <property type="protein sequence ID" value="KAJ7356197.1"/>
    <property type="molecule type" value="Genomic_DNA"/>
</dbReference>